<dbReference type="InterPro" id="IPR010719">
    <property type="entry name" value="MnmM_MeTrfase"/>
</dbReference>
<dbReference type="InterPro" id="IPR029063">
    <property type="entry name" value="SAM-dependent_MTases_sf"/>
</dbReference>
<dbReference type="RefSeq" id="WP_077110880.1">
    <property type="nucleotide sequence ID" value="NZ_JAFBFH010000019.1"/>
</dbReference>
<accession>A0ABS2R879</accession>
<proteinExistence type="predicted"/>
<sequence>MNLEGVLSFTRTVMQRVVRPGGFVVDATVGNGHDTLFLAQLIGDTGRVFGYDIQEEAIANTKKQLQERELLERVTLFQTGHENISATIPEEIHGSLSGAMFNLGYLPGGNKSIVTKAETTIMAVKQLLKMMAPGGIIVLVVYHGHKEGEKERNELLKFSQNLDQDMVHVLQYAFINLKNNAPFVLAFEKR</sequence>
<reference evidence="1 2" key="1">
    <citation type="submission" date="2021-01" db="EMBL/GenBank/DDBJ databases">
        <title>Genomic Encyclopedia of Type Strains, Phase IV (KMG-IV): sequencing the most valuable type-strain genomes for metagenomic binning, comparative biology and taxonomic classification.</title>
        <authorList>
            <person name="Goeker M."/>
        </authorList>
    </citation>
    <scope>NUCLEOTIDE SEQUENCE [LARGE SCALE GENOMIC DNA]</scope>
    <source>
        <strain evidence="1 2">DSM 105453</strain>
    </source>
</reference>
<name>A0ABS2R879_9BACI</name>
<dbReference type="SUPFAM" id="SSF53335">
    <property type="entry name" value="S-adenosyl-L-methionine-dependent methyltransferases"/>
    <property type="match status" value="1"/>
</dbReference>
<dbReference type="Gene3D" id="3.40.50.150">
    <property type="entry name" value="Vaccinia Virus protein VP39"/>
    <property type="match status" value="1"/>
</dbReference>
<dbReference type="EMBL" id="JAFBFH010000019">
    <property type="protein sequence ID" value="MBM7715851.1"/>
    <property type="molecule type" value="Genomic_DNA"/>
</dbReference>
<dbReference type="PANTHER" id="PTHR35276">
    <property type="entry name" value="S-ADENOSYL-L-METHIONINE-DEPENDENT METHYLTRANSFERASES SUPERFAMILY PROTEIN"/>
    <property type="match status" value="1"/>
</dbReference>
<organism evidence="1 2">
    <name type="scientific">Siminovitchia thermophila</name>
    <dbReference type="NCBI Taxonomy" id="1245522"/>
    <lineage>
        <taxon>Bacteria</taxon>
        <taxon>Bacillati</taxon>
        <taxon>Bacillota</taxon>
        <taxon>Bacilli</taxon>
        <taxon>Bacillales</taxon>
        <taxon>Bacillaceae</taxon>
        <taxon>Siminovitchia</taxon>
    </lineage>
</organism>
<dbReference type="Pfam" id="PF06962">
    <property type="entry name" value="rRNA_methylase"/>
    <property type="match status" value="1"/>
</dbReference>
<dbReference type="PANTHER" id="PTHR35276:SF1">
    <property type="entry name" value="TRNA (MNM(5)S(2)U34)-METHYLTRANSFERASE, CHLOROPLASTIC"/>
    <property type="match status" value="1"/>
</dbReference>
<dbReference type="CDD" id="cd02440">
    <property type="entry name" value="AdoMet_MTases"/>
    <property type="match status" value="1"/>
</dbReference>
<comment type="caution">
    <text evidence="1">The sequence shown here is derived from an EMBL/GenBank/DDBJ whole genome shotgun (WGS) entry which is preliminary data.</text>
</comment>
<evidence type="ECO:0000313" key="2">
    <source>
        <dbReference type="Proteomes" id="UP000823485"/>
    </source>
</evidence>
<protein>
    <submittedName>
        <fullName evidence="1">16S rRNA C1402 N4-methylase RsmH</fullName>
    </submittedName>
</protein>
<dbReference type="Proteomes" id="UP000823485">
    <property type="component" value="Unassembled WGS sequence"/>
</dbReference>
<gene>
    <name evidence="1" type="ORF">JOC94_002840</name>
</gene>
<evidence type="ECO:0000313" key="1">
    <source>
        <dbReference type="EMBL" id="MBM7715851.1"/>
    </source>
</evidence>
<keyword evidence="2" id="KW-1185">Reference proteome</keyword>